<reference evidence="3 4" key="1">
    <citation type="submission" date="2019-09" db="EMBL/GenBank/DDBJ databases">
        <title>Actinomadura physcomitrii sp. nov., a novel actinomycete isolated from moss [Physcomitrium sphaericum (Ludw) Fuernr].</title>
        <authorList>
            <person name="Liu C."/>
            <person name="Zhuang X."/>
        </authorList>
    </citation>
    <scope>NUCLEOTIDE SEQUENCE [LARGE SCALE GENOMIC DNA]</scope>
    <source>
        <strain evidence="3 4">CYP1-1B</strain>
    </source>
</reference>
<dbReference type="EMBL" id="WBMR01000076">
    <property type="protein sequence ID" value="KAB2376963.1"/>
    <property type="molecule type" value="Genomic_DNA"/>
</dbReference>
<feature type="region of interest" description="Disordered" evidence="1">
    <location>
        <begin position="59"/>
        <end position="93"/>
    </location>
</feature>
<feature type="transmembrane region" description="Helical" evidence="2">
    <location>
        <begin position="34"/>
        <end position="55"/>
    </location>
</feature>
<keyword evidence="2" id="KW-1133">Transmembrane helix</keyword>
<protein>
    <recommendedName>
        <fullName evidence="5">YiaAB two helix domain-containing protein</fullName>
    </recommendedName>
</protein>
<sequence>MHPSPRWIATAFTGWTLTIGTACAAGSLWRGESLLTSVLGGLGIAAMFTALSVAVEHQERRTGPEARAERRRREAEELRRMVYGDEQPPDVPR</sequence>
<name>A0A6L3VPC4_9ACTN</name>
<keyword evidence="4" id="KW-1185">Reference proteome</keyword>
<dbReference type="Proteomes" id="UP000483004">
    <property type="component" value="Unassembled WGS sequence"/>
</dbReference>
<feature type="compositionally biased region" description="Basic and acidic residues" evidence="1">
    <location>
        <begin position="59"/>
        <end position="83"/>
    </location>
</feature>
<evidence type="ECO:0000256" key="1">
    <source>
        <dbReference type="SAM" id="MobiDB-lite"/>
    </source>
</evidence>
<evidence type="ECO:0000256" key="2">
    <source>
        <dbReference type="SAM" id="Phobius"/>
    </source>
</evidence>
<evidence type="ECO:0000313" key="3">
    <source>
        <dbReference type="EMBL" id="KAB2376963.1"/>
    </source>
</evidence>
<evidence type="ECO:0008006" key="5">
    <source>
        <dbReference type="Google" id="ProtNLM"/>
    </source>
</evidence>
<accession>A0A6L3VPC4</accession>
<dbReference type="RefSeq" id="WP_151542434.1">
    <property type="nucleotide sequence ID" value="NZ_WBMR01000076.1"/>
</dbReference>
<proteinExistence type="predicted"/>
<keyword evidence="2" id="KW-0472">Membrane</keyword>
<dbReference type="AlphaFoldDB" id="A0A6L3VPC4"/>
<gene>
    <name evidence="3" type="ORF">F9B16_24310</name>
</gene>
<dbReference type="PROSITE" id="PS51257">
    <property type="entry name" value="PROKAR_LIPOPROTEIN"/>
    <property type="match status" value="1"/>
</dbReference>
<comment type="caution">
    <text evidence="3">The sequence shown here is derived from an EMBL/GenBank/DDBJ whole genome shotgun (WGS) entry which is preliminary data.</text>
</comment>
<keyword evidence="2" id="KW-0812">Transmembrane</keyword>
<evidence type="ECO:0000313" key="4">
    <source>
        <dbReference type="Proteomes" id="UP000483004"/>
    </source>
</evidence>
<organism evidence="3 4">
    <name type="scientific">Actinomadura montaniterrae</name>
    <dbReference type="NCBI Taxonomy" id="1803903"/>
    <lineage>
        <taxon>Bacteria</taxon>
        <taxon>Bacillati</taxon>
        <taxon>Actinomycetota</taxon>
        <taxon>Actinomycetes</taxon>
        <taxon>Streptosporangiales</taxon>
        <taxon>Thermomonosporaceae</taxon>
        <taxon>Actinomadura</taxon>
    </lineage>
</organism>